<keyword evidence="2 9" id="KW-0479">Metal-binding</keyword>
<evidence type="ECO:0000256" key="8">
    <source>
        <dbReference type="ARBA" id="ARBA00023211"/>
    </source>
</evidence>
<keyword evidence="7 9" id="KW-0051">Antiviral defense</keyword>
<accession>A0ABX2GZ88</accession>
<evidence type="ECO:0000256" key="9">
    <source>
        <dbReference type="RuleBase" id="RU365022"/>
    </source>
</evidence>
<keyword evidence="3 9" id="KW-0378">Hydrolase</keyword>
<dbReference type="InterPro" id="IPR022765">
    <property type="entry name" value="Dna2/Cas4_DUF83"/>
</dbReference>
<keyword evidence="8 9" id="KW-0464">Manganese</keyword>
<dbReference type="InterPro" id="IPR011604">
    <property type="entry name" value="PDDEXK-like_dom_sf"/>
</dbReference>
<evidence type="ECO:0000256" key="7">
    <source>
        <dbReference type="ARBA" id="ARBA00023118"/>
    </source>
</evidence>
<dbReference type="Pfam" id="PF01930">
    <property type="entry name" value="Cas_Cas4"/>
    <property type="match status" value="1"/>
</dbReference>
<evidence type="ECO:0000256" key="1">
    <source>
        <dbReference type="ARBA" id="ARBA00022722"/>
    </source>
</evidence>
<keyword evidence="5 9" id="KW-0408">Iron</keyword>
<dbReference type="EC" id="3.1.12.1" evidence="9"/>
<evidence type="ECO:0000256" key="2">
    <source>
        <dbReference type="ARBA" id="ARBA00022723"/>
    </source>
</evidence>
<evidence type="ECO:0000256" key="5">
    <source>
        <dbReference type="ARBA" id="ARBA00023004"/>
    </source>
</evidence>
<evidence type="ECO:0000259" key="10">
    <source>
        <dbReference type="Pfam" id="PF01930"/>
    </source>
</evidence>
<keyword evidence="12" id="KW-1185">Reference proteome</keyword>
<feature type="domain" description="DUF83" evidence="10">
    <location>
        <begin position="10"/>
        <end position="203"/>
    </location>
</feature>
<dbReference type="NCBIfam" id="TIGR00372">
    <property type="entry name" value="cas4"/>
    <property type="match status" value="1"/>
</dbReference>
<protein>
    <recommendedName>
        <fullName evidence="9">CRISPR-associated exonuclease Cas4</fullName>
        <ecNumber evidence="9">3.1.12.1</ecNumber>
    </recommendedName>
</protein>
<comment type="function">
    <text evidence="9">CRISPR (clustered regularly interspaced short palindromic repeat) is an adaptive immune system that provides protection against mobile genetic elements (viruses, transposable elements and conjugative plasmids). CRISPR clusters contain sequences complementary to antecedent mobile elements and target invading nucleic acids. CRISPR clusters are transcribed and processed into CRISPR RNA (crRNA).</text>
</comment>
<keyword evidence="4 9" id="KW-0269">Exonuclease</keyword>
<sequence>MKSQEITIRSIQHYMYCPHRWGLIEINKSWGENIFVTKANLLHDRVHDPEKSYTGRGKKVYTSVPVYNDDEQYNLYGVTDCIELKKDKTGITIKDDNQRYKLTIVEYKPTKPKEKDYREDDLMQVFAQKLCVDSIFGGDCDGVLYYADVKKRISLPLKENFEKYNEELKRLLTEMRDFLKAGKIPPIRKNQNCNGCSMKDVCMPSMRKIPDLKKEIKKIEREPLCENS</sequence>
<proteinExistence type="inferred from homology"/>
<comment type="cofactor">
    <cofactor evidence="9">
        <name>iron-sulfur cluster</name>
        <dbReference type="ChEBI" id="CHEBI:30408"/>
    </cofactor>
</comment>
<organism evidence="11 12">
    <name type="scientific">Faecalicatena fissicatena</name>
    <dbReference type="NCBI Taxonomy" id="290055"/>
    <lineage>
        <taxon>Bacteria</taxon>
        <taxon>Bacillati</taxon>
        <taxon>Bacillota</taxon>
        <taxon>Clostridia</taxon>
        <taxon>Lachnospirales</taxon>
        <taxon>Lachnospiraceae</taxon>
        <taxon>Faecalicatena</taxon>
    </lineage>
</organism>
<dbReference type="Proteomes" id="UP000821846">
    <property type="component" value="Unassembled WGS sequence"/>
</dbReference>
<gene>
    <name evidence="11" type="primary">cas4</name>
    <name evidence="11" type="ORF">HFM93_11750</name>
</gene>
<dbReference type="EMBL" id="JAAWUZ010000050">
    <property type="protein sequence ID" value="NSG30927.1"/>
    <property type="molecule type" value="Genomic_DNA"/>
</dbReference>
<evidence type="ECO:0000256" key="3">
    <source>
        <dbReference type="ARBA" id="ARBA00022801"/>
    </source>
</evidence>
<comment type="cofactor">
    <cofactor evidence="9">
        <name>Mg(2+)</name>
        <dbReference type="ChEBI" id="CHEBI:18420"/>
    </cofactor>
    <cofactor evidence="9">
        <name>Mn(2+)</name>
        <dbReference type="ChEBI" id="CHEBI:29035"/>
    </cofactor>
    <text evidence="9">Mg(2+) or Mn(2+) required for ssDNA cleavage activity.</text>
</comment>
<evidence type="ECO:0000256" key="4">
    <source>
        <dbReference type="ARBA" id="ARBA00022839"/>
    </source>
</evidence>
<comment type="similarity">
    <text evidence="9">Belongs to the CRISPR-associated exonuclease Cas4 family.</text>
</comment>
<evidence type="ECO:0000313" key="12">
    <source>
        <dbReference type="Proteomes" id="UP000821846"/>
    </source>
</evidence>
<reference evidence="11 12" key="1">
    <citation type="journal article" date="2020" name="Cell Host Microbe">
        <title>Functional and Genomic Variation between Human-Derived Isolates of Lachnospiraceae Reveals Inter- and Intra-Species Diversity.</title>
        <authorList>
            <person name="Sorbara M.T."/>
            <person name="Littmann E.R."/>
            <person name="Fontana E."/>
            <person name="Moody T.U."/>
            <person name="Kohout C.E."/>
            <person name="Gjonbalaj M."/>
            <person name="Eaton V."/>
            <person name="Seok R."/>
            <person name="Leiner I.M."/>
            <person name="Pamer E.G."/>
        </authorList>
    </citation>
    <scope>NUCLEOTIDE SEQUENCE [LARGE SCALE GENOMIC DNA]</scope>
    <source>
        <strain evidence="11 12">MSK.14.16</strain>
    </source>
</reference>
<evidence type="ECO:0000313" key="11">
    <source>
        <dbReference type="EMBL" id="NSG30927.1"/>
    </source>
</evidence>
<dbReference type="InterPro" id="IPR013343">
    <property type="entry name" value="CRISPR-assoc_prot_Cas4"/>
</dbReference>
<dbReference type="Gene3D" id="3.90.320.10">
    <property type="match status" value="1"/>
</dbReference>
<dbReference type="RefSeq" id="WP_022119724.1">
    <property type="nucleotide sequence ID" value="NZ_JAAWUU010000057.1"/>
</dbReference>
<keyword evidence="1 9" id="KW-0540">Nuclease</keyword>
<evidence type="ECO:0000256" key="6">
    <source>
        <dbReference type="ARBA" id="ARBA00023014"/>
    </source>
</evidence>
<name>A0ABX2GZ88_9FIRM</name>
<keyword evidence="6 9" id="KW-0411">Iron-sulfur</keyword>
<comment type="caution">
    <text evidence="11">The sequence shown here is derived from an EMBL/GenBank/DDBJ whole genome shotgun (WGS) entry which is preliminary data.</text>
</comment>